<proteinExistence type="predicted"/>
<name>A0A8X7CGQ7_9ARAC</name>
<evidence type="ECO:0000313" key="2">
    <source>
        <dbReference type="Proteomes" id="UP000886998"/>
    </source>
</evidence>
<sequence length="99" mass="11401">MCSSIDARASNSKLWRPTEFFSNDQPQMKDSNIVLDPVGQVPQDNKEAANILGKFYKSILTFNENDKKVKKIAKRMVHNCRTSSLEYPIFYDINPLCTR</sequence>
<gene>
    <name evidence="1" type="ORF">TNIN_298781</name>
</gene>
<evidence type="ECO:0000313" key="1">
    <source>
        <dbReference type="EMBL" id="GFY68388.1"/>
    </source>
</evidence>
<dbReference type="EMBL" id="BMAV01017034">
    <property type="protein sequence ID" value="GFY68388.1"/>
    <property type="molecule type" value="Genomic_DNA"/>
</dbReference>
<reference evidence="1" key="1">
    <citation type="submission" date="2020-08" db="EMBL/GenBank/DDBJ databases">
        <title>Multicomponent nature underlies the extraordinary mechanical properties of spider dragline silk.</title>
        <authorList>
            <person name="Kono N."/>
            <person name="Nakamura H."/>
            <person name="Mori M."/>
            <person name="Yoshida Y."/>
            <person name="Ohtoshi R."/>
            <person name="Malay A.D."/>
            <person name="Moran D.A.P."/>
            <person name="Tomita M."/>
            <person name="Numata K."/>
            <person name="Arakawa K."/>
        </authorList>
    </citation>
    <scope>NUCLEOTIDE SEQUENCE</scope>
</reference>
<keyword evidence="2" id="KW-1185">Reference proteome</keyword>
<protein>
    <submittedName>
        <fullName evidence="1">Uncharacterized protein</fullName>
    </submittedName>
</protein>
<dbReference type="OrthoDB" id="6469079at2759"/>
<dbReference type="Proteomes" id="UP000886998">
    <property type="component" value="Unassembled WGS sequence"/>
</dbReference>
<accession>A0A8X7CGQ7</accession>
<comment type="caution">
    <text evidence="1">The sequence shown here is derived from an EMBL/GenBank/DDBJ whole genome shotgun (WGS) entry which is preliminary data.</text>
</comment>
<organism evidence="1 2">
    <name type="scientific">Trichonephila inaurata madagascariensis</name>
    <dbReference type="NCBI Taxonomy" id="2747483"/>
    <lineage>
        <taxon>Eukaryota</taxon>
        <taxon>Metazoa</taxon>
        <taxon>Ecdysozoa</taxon>
        <taxon>Arthropoda</taxon>
        <taxon>Chelicerata</taxon>
        <taxon>Arachnida</taxon>
        <taxon>Araneae</taxon>
        <taxon>Araneomorphae</taxon>
        <taxon>Entelegynae</taxon>
        <taxon>Araneoidea</taxon>
        <taxon>Nephilidae</taxon>
        <taxon>Trichonephila</taxon>
        <taxon>Trichonephila inaurata</taxon>
    </lineage>
</organism>
<dbReference type="AlphaFoldDB" id="A0A8X7CGQ7"/>